<gene>
    <name evidence="3" type="ORF">EDB92DRAFT_1817214</name>
</gene>
<protein>
    <submittedName>
        <fullName evidence="3">Uncharacterized protein</fullName>
    </submittedName>
</protein>
<comment type="caution">
    <text evidence="3">The sequence shown here is derived from an EMBL/GenBank/DDBJ whole genome shotgun (WGS) entry which is preliminary data.</text>
</comment>
<organism evidence="3 4">
    <name type="scientific">Lactarius akahatsu</name>
    <dbReference type="NCBI Taxonomy" id="416441"/>
    <lineage>
        <taxon>Eukaryota</taxon>
        <taxon>Fungi</taxon>
        <taxon>Dikarya</taxon>
        <taxon>Basidiomycota</taxon>
        <taxon>Agaricomycotina</taxon>
        <taxon>Agaricomycetes</taxon>
        <taxon>Russulales</taxon>
        <taxon>Russulaceae</taxon>
        <taxon>Lactarius</taxon>
    </lineage>
</organism>
<evidence type="ECO:0000313" key="3">
    <source>
        <dbReference type="EMBL" id="KAH8989294.1"/>
    </source>
</evidence>
<keyword evidence="4" id="KW-1185">Reference proteome</keyword>
<feature type="compositionally biased region" description="Low complexity" evidence="1">
    <location>
        <begin position="1"/>
        <end position="16"/>
    </location>
</feature>
<name>A0AAD4LF55_9AGAM</name>
<dbReference type="Proteomes" id="UP001201163">
    <property type="component" value="Unassembled WGS sequence"/>
</dbReference>
<sequence>MDSNSSPPNLSSDPSPSFLPPDPSPSCPFPDPSPPVDVGYSGDIPDGAPDAPDVPDGAPDVPSGAFESRSKSAGSLRPISLIFSFLGILGFVLIVWLVTQSAHKKYGN</sequence>
<evidence type="ECO:0000313" key="4">
    <source>
        <dbReference type="Proteomes" id="UP001201163"/>
    </source>
</evidence>
<feature type="compositionally biased region" description="Low complexity" evidence="1">
    <location>
        <begin position="42"/>
        <end position="62"/>
    </location>
</feature>
<evidence type="ECO:0000256" key="2">
    <source>
        <dbReference type="SAM" id="Phobius"/>
    </source>
</evidence>
<keyword evidence="2" id="KW-0472">Membrane</keyword>
<keyword evidence="2" id="KW-1133">Transmembrane helix</keyword>
<evidence type="ECO:0000256" key="1">
    <source>
        <dbReference type="SAM" id="MobiDB-lite"/>
    </source>
</evidence>
<proteinExistence type="predicted"/>
<dbReference type="AlphaFoldDB" id="A0AAD4LF55"/>
<dbReference type="EMBL" id="JAKELL010000038">
    <property type="protein sequence ID" value="KAH8989294.1"/>
    <property type="molecule type" value="Genomic_DNA"/>
</dbReference>
<feature type="region of interest" description="Disordered" evidence="1">
    <location>
        <begin position="1"/>
        <end position="74"/>
    </location>
</feature>
<keyword evidence="2" id="KW-0812">Transmembrane</keyword>
<feature type="transmembrane region" description="Helical" evidence="2">
    <location>
        <begin position="79"/>
        <end position="98"/>
    </location>
</feature>
<reference evidence="3" key="1">
    <citation type="submission" date="2022-01" db="EMBL/GenBank/DDBJ databases">
        <title>Comparative genomics reveals a dynamic genome evolution in the ectomycorrhizal milk-cap (Lactarius) mushrooms.</title>
        <authorList>
            <consortium name="DOE Joint Genome Institute"/>
            <person name="Lebreton A."/>
            <person name="Tang N."/>
            <person name="Kuo A."/>
            <person name="LaButti K."/>
            <person name="Drula E."/>
            <person name="Barry K."/>
            <person name="Clum A."/>
            <person name="Lipzen A."/>
            <person name="Mousain D."/>
            <person name="Ng V."/>
            <person name="Wang R."/>
            <person name="Wang X."/>
            <person name="Dai Y."/>
            <person name="Henrissat B."/>
            <person name="Grigoriev I.V."/>
            <person name="Guerin-Laguette A."/>
            <person name="Yu F."/>
            <person name="Martin F.M."/>
        </authorList>
    </citation>
    <scope>NUCLEOTIDE SEQUENCE</scope>
    <source>
        <strain evidence="3">QP</strain>
    </source>
</reference>
<accession>A0AAD4LF55</accession>
<feature type="compositionally biased region" description="Pro residues" evidence="1">
    <location>
        <begin position="17"/>
        <end position="35"/>
    </location>
</feature>